<dbReference type="Proteomes" id="UP001567538">
    <property type="component" value="Unassembled WGS sequence"/>
</dbReference>
<keyword evidence="2" id="KW-1185">Reference proteome</keyword>
<proteinExistence type="predicted"/>
<organism evidence="1 2">
    <name type="scientific">Salvia divinorum</name>
    <name type="common">Maria pastora</name>
    <name type="synonym">Diviner's sage</name>
    <dbReference type="NCBI Taxonomy" id="28513"/>
    <lineage>
        <taxon>Eukaryota</taxon>
        <taxon>Viridiplantae</taxon>
        <taxon>Streptophyta</taxon>
        <taxon>Embryophyta</taxon>
        <taxon>Tracheophyta</taxon>
        <taxon>Spermatophyta</taxon>
        <taxon>Magnoliopsida</taxon>
        <taxon>eudicotyledons</taxon>
        <taxon>Gunneridae</taxon>
        <taxon>Pentapetalae</taxon>
        <taxon>asterids</taxon>
        <taxon>lamiids</taxon>
        <taxon>Lamiales</taxon>
        <taxon>Lamiaceae</taxon>
        <taxon>Nepetoideae</taxon>
        <taxon>Mentheae</taxon>
        <taxon>Salviinae</taxon>
        <taxon>Salvia</taxon>
        <taxon>Salvia subgen. Calosphace</taxon>
    </lineage>
</organism>
<reference evidence="1 2" key="1">
    <citation type="submission" date="2024-06" db="EMBL/GenBank/DDBJ databases">
        <title>A chromosome level genome sequence of Diviner's sage (Salvia divinorum).</title>
        <authorList>
            <person name="Ford S.A."/>
            <person name="Ro D.-K."/>
            <person name="Ness R.W."/>
            <person name="Phillips M.A."/>
        </authorList>
    </citation>
    <scope>NUCLEOTIDE SEQUENCE [LARGE SCALE GENOMIC DNA]</scope>
    <source>
        <strain evidence="1">SAF-2024a</strain>
        <tissue evidence="1">Leaf</tissue>
    </source>
</reference>
<comment type="caution">
    <text evidence="1">The sequence shown here is derived from an EMBL/GenBank/DDBJ whole genome shotgun (WGS) entry which is preliminary data.</text>
</comment>
<accession>A0ABD1GRI0</accession>
<evidence type="ECO:0000313" key="1">
    <source>
        <dbReference type="EMBL" id="KAL1545709.1"/>
    </source>
</evidence>
<dbReference type="EMBL" id="JBEAFC010000008">
    <property type="protein sequence ID" value="KAL1545709.1"/>
    <property type="molecule type" value="Genomic_DNA"/>
</dbReference>
<dbReference type="AlphaFoldDB" id="A0ABD1GRI0"/>
<protein>
    <submittedName>
        <fullName evidence="1">Uncharacterized protein</fullName>
    </submittedName>
</protein>
<name>A0ABD1GRI0_SALDI</name>
<sequence length="165" mass="18927">MKSSDNGLSMKEIQKVLNVKGMQLYSWILYRDHISSTFTVYCIFHLLKTINILSGREKLEVKILVLEAFGRVLKVNAYNSVHMVDSLYRSKYFLTRIDDRVAHHLKSQRKSKDSKPSSLNLDNQRGILAVSEDNINTNDIEGYRVTILNCPIDATDHPSEVTQPK</sequence>
<evidence type="ECO:0000313" key="2">
    <source>
        <dbReference type="Proteomes" id="UP001567538"/>
    </source>
</evidence>
<gene>
    <name evidence="1" type="ORF">AAHA92_22401</name>
</gene>